<evidence type="ECO:0000313" key="2">
    <source>
        <dbReference type="Proteomes" id="UP000183585"/>
    </source>
</evidence>
<dbReference type="InterPro" id="IPR029058">
    <property type="entry name" value="AB_hydrolase_fold"/>
</dbReference>
<accession>A0A1C4ZZ28</accession>
<name>A0A1C4ZZ28_9ACTN</name>
<keyword evidence="1" id="KW-0378">Hydrolase</keyword>
<dbReference type="SUPFAM" id="SSF53474">
    <property type="entry name" value="alpha/beta-Hydrolases"/>
    <property type="match status" value="1"/>
</dbReference>
<protein>
    <submittedName>
        <fullName evidence="1">Alpha/beta hydrolase family</fullName>
    </submittedName>
</protein>
<dbReference type="AlphaFoldDB" id="A0A1C4ZZ28"/>
<evidence type="ECO:0000313" key="1">
    <source>
        <dbReference type="EMBL" id="SCF38159.1"/>
    </source>
</evidence>
<organism evidence="1 2">
    <name type="scientific">Micromonospora carbonacea</name>
    <dbReference type="NCBI Taxonomy" id="47853"/>
    <lineage>
        <taxon>Bacteria</taxon>
        <taxon>Bacillati</taxon>
        <taxon>Actinomycetota</taxon>
        <taxon>Actinomycetes</taxon>
        <taxon>Micromonosporales</taxon>
        <taxon>Micromonosporaceae</taxon>
        <taxon>Micromonospora</taxon>
    </lineage>
</organism>
<dbReference type="Gene3D" id="3.40.50.1820">
    <property type="entry name" value="alpha/beta hydrolase"/>
    <property type="match status" value="1"/>
</dbReference>
<dbReference type="Proteomes" id="UP000183585">
    <property type="component" value="Unassembled WGS sequence"/>
</dbReference>
<gene>
    <name evidence="1" type="ORF">GA0070563_110189</name>
</gene>
<dbReference type="GO" id="GO:0016787">
    <property type="term" value="F:hydrolase activity"/>
    <property type="evidence" value="ECO:0007669"/>
    <property type="project" value="UniProtKB-KW"/>
</dbReference>
<proteinExistence type="predicted"/>
<sequence length="60" mass="6377">MIIGGAGDSRPADALRRLGARLGCEVTVVPDAGHHPWLEAPQRFAAVFRAAVDRQARRGG</sequence>
<reference evidence="2" key="1">
    <citation type="submission" date="2016-06" db="EMBL/GenBank/DDBJ databases">
        <authorList>
            <person name="Varghese N."/>
            <person name="Submissions Spin"/>
        </authorList>
    </citation>
    <scope>NUCLEOTIDE SEQUENCE [LARGE SCALE GENOMIC DNA]</scope>
    <source>
        <strain evidence="2">DSM 43168</strain>
    </source>
</reference>
<dbReference type="EMBL" id="FMCT01000010">
    <property type="protein sequence ID" value="SCF38159.1"/>
    <property type="molecule type" value="Genomic_DNA"/>
</dbReference>
<keyword evidence="2" id="KW-1185">Reference proteome</keyword>